<feature type="region of interest" description="Disordered" evidence="1">
    <location>
        <begin position="186"/>
        <end position="230"/>
    </location>
</feature>
<proteinExistence type="predicted"/>
<feature type="region of interest" description="Disordered" evidence="1">
    <location>
        <begin position="45"/>
        <end position="65"/>
    </location>
</feature>
<organism evidence="3 4">
    <name type="scientific">Colocasia esculenta</name>
    <name type="common">Wild taro</name>
    <name type="synonym">Arum esculentum</name>
    <dbReference type="NCBI Taxonomy" id="4460"/>
    <lineage>
        <taxon>Eukaryota</taxon>
        <taxon>Viridiplantae</taxon>
        <taxon>Streptophyta</taxon>
        <taxon>Embryophyta</taxon>
        <taxon>Tracheophyta</taxon>
        <taxon>Spermatophyta</taxon>
        <taxon>Magnoliopsida</taxon>
        <taxon>Liliopsida</taxon>
        <taxon>Araceae</taxon>
        <taxon>Aroideae</taxon>
        <taxon>Colocasieae</taxon>
        <taxon>Colocasia</taxon>
    </lineage>
</organism>
<reference evidence="3" key="1">
    <citation type="submission" date="2017-07" db="EMBL/GenBank/DDBJ databases">
        <title>Taro Niue Genome Assembly and Annotation.</title>
        <authorList>
            <person name="Atibalentja N."/>
            <person name="Keating K."/>
            <person name="Fields C.J."/>
        </authorList>
    </citation>
    <scope>NUCLEOTIDE SEQUENCE</scope>
    <source>
        <strain evidence="3">Niue_2</strain>
        <tissue evidence="3">Leaf</tissue>
    </source>
</reference>
<evidence type="ECO:0000256" key="1">
    <source>
        <dbReference type="SAM" id="MobiDB-lite"/>
    </source>
</evidence>
<feature type="domain" description="Retrotransposon gag" evidence="2">
    <location>
        <begin position="281"/>
        <end position="380"/>
    </location>
</feature>
<evidence type="ECO:0000259" key="2">
    <source>
        <dbReference type="Pfam" id="PF03732"/>
    </source>
</evidence>
<name>A0A843VBI3_COLES</name>
<keyword evidence="4" id="KW-1185">Reference proteome</keyword>
<dbReference type="InterPro" id="IPR005162">
    <property type="entry name" value="Retrotrans_gag_dom"/>
</dbReference>
<comment type="caution">
    <text evidence="3">The sequence shown here is derived from an EMBL/GenBank/DDBJ whole genome shotgun (WGS) entry which is preliminary data.</text>
</comment>
<dbReference type="Pfam" id="PF03732">
    <property type="entry name" value="Retrotrans_gag"/>
    <property type="match status" value="1"/>
</dbReference>
<feature type="non-terminal residue" evidence="3">
    <location>
        <position position="413"/>
    </location>
</feature>
<feature type="compositionally biased region" description="Polar residues" evidence="1">
    <location>
        <begin position="215"/>
        <end position="228"/>
    </location>
</feature>
<evidence type="ECO:0000313" key="3">
    <source>
        <dbReference type="EMBL" id="MQL93628.1"/>
    </source>
</evidence>
<gene>
    <name evidence="3" type="ORF">Taro_026274</name>
</gene>
<evidence type="ECO:0000313" key="4">
    <source>
        <dbReference type="Proteomes" id="UP000652761"/>
    </source>
</evidence>
<dbReference type="OrthoDB" id="1708353at2759"/>
<dbReference type="Proteomes" id="UP000652761">
    <property type="component" value="Unassembled WGS sequence"/>
</dbReference>
<feature type="non-terminal residue" evidence="3">
    <location>
        <position position="1"/>
    </location>
</feature>
<accession>A0A843VBI3</accession>
<sequence>NGAWRTIGLQYWEEHPWEGSLPVISINTIKIVTASGSPSVPPLVAASSGEFTPPEPRAAAAGPASVSPPLAADLYYSPSGSPDPWAVTVKIGSSAWAEGQDMAPHRRRQVRELVEQQDESDMPAQGRVQEEVSVEEFVAQPQGAPTAVAAAGGQQQQEYQPQLQQYADWFPMVEQFFRAMLQGTWQPGQATAGGHPPVPPPVADPQEEEPAVQKASGTGSTRASQRRTAVTEDRTALLERFLHLRPPMFFGECNPDKVESWAHEMERTFETMEYTEEDQVRLAVYQFKGAAHEWWRVQRQTHFQGQHLDRITWQQFLEVFHGEYFRDYTRCERRDQFHELVQGDLAVTQYHLRFVRLLRHVPHVADSEQACAERFIAGLRLDLRWGVTAHMCTTLGEVVAKAAALERETWQPQ</sequence>
<dbReference type="EMBL" id="NMUH01001583">
    <property type="protein sequence ID" value="MQL93628.1"/>
    <property type="molecule type" value="Genomic_DNA"/>
</dbReference>
<protein>
    <recommendedName>
        <fullName evidence="2">Retrotransposon gag domain-containing protein</fullName>
    </recommendedName>
</protein>
<dbReference type="AlphaFoldDB" id="A0A843VBI3"/>